<dbReference type="SUPFAM" id="SSF143120">
    <property type="entry name" value="YefM-like"/>
    <property type="match status" value="1"/>
</dbReference>
<organism evidence="3 4">
    <name type="scientific">Herbiconiux ginsengi</name>
    <dbReference type="NCBI Taxonomy" id="381665"/>
    <lineage>
        <taxon>Bacteria</taxon>
        <taxon>Bacillati</taxon>
        <taxon>Actinomycetota</taxon>
        <taxon>Actinomycetes</taxon>
        <taxon>Micrococcales</taxon>
        <taxon>Microbacteriaceae</taxon>
        <taxon>Herbiconiux</taxon>
    </lineage>
</organism>
<dbReference type="Pfam" id="PF02604">
    <property type="entry name" value="PhdYeFM_antitox"/>
    <property type="match status" value="1"/>
</dbReference>
<sequence>MRYIPASDARQRWAETLDGARREPVTITQHGRGTVMILDVEVGERALAALEDAEDVAAAQAALVEDEPRVSLEEIAKELGITLA</sequence>
<dbReference type="InterPro" id="IPR006442">
    <property type="entry name" value="Antitoxin_Phd/YefM"/>
</dbReference>
<comment type="function">
    <text evidence="2">Antitoxin component of a type II toxin-antitoxin (TA) system.</text>
</comment>
<dbReference type="InterPro" id="IPR036165">
    <property type="entry name" value="YefM-like_sf"/>
</dbReference>
<reference evidence="3 4" key="1">
    <citation type="submission" date="2016-10" db="EMBL/GenBank/DDBJ databases">
        <authorList>
            <person name="de Groot N.N."/>
        </authorList>
    </citation>
    <scope>NUCLEOTIDE SEQUENCE [LARGE SCALE GENOMIC DNA]</scope>
    <source>
        <strain evidence="3 4">CGMCC 4.3491</strain>
    </source>
</reference>
<protein>
    <recommendedName>
        <fullName evidence="2">Antitoxin</fullName>
    </recommendedName>
</protein>
<accession>A0A1H3KRF6</accession>
<evidence type="ECO:0000313" key="3">
    <source>
        <dbReference type="EMBL" id="SDY54586.1"/>
    </source>
</evidence>
<dbReference type="STRING" id="381665.SAMN05216554_0660"/>
<dbReference type="RefSeq" id="WP_092548677.1">
    <property type="nucleotide sequence ID" value="NZ_FNPZ01000001.1"/>
</dbReference>
<gene>
    <name evidence="3" type="ORF">SAMN05216554_0660</name>
</gene>
<dbReference type="Gene3D" id="3.40.1620.10">
    <property type="entry name" value="YefM-like domain"/>
    <property type="match status" value="1"/>
</dbReference>
<dbReference type="OrthoDB" id="5022469at2"/>
<dbReference type="EMBL" id="FNPZ01000001">
    <property type="protein sequence ID" value="SDY54586.1"/>
    <property type="molecule type" value="Genomic_DNA"/>
</dbReference>
<keyword evidence="4" id="KW-1185">Reference proteome</keyword>
<evidence type="ECO:0000256" key="1">
    <source>
        <dbReference type="ARBA" id="ARBA00009981"/>
    </source>
</evidence>
<dbReference type="AlphaFoldDB" id="A0A1H3KRF6"/>
<evidence type="ECO:0000313" key="4">
    <source>
        <dbReference type="Proteomes" id="UP000198891"/>
    </source>
</evidence>
<name>A0A1H3KRF6_9MICO</name>
<proteinExistence type="inferred from homology"/>
<evidence type="ECO:0000256" key="2">
    <source>
        <dbReference type="RuleBase" id="RU362080"/>
    </source>
</evidence>
<comment type="similarity">
    <text evidence="1 2">Belongs to the phD/YefM antitoxin family.</text>
</comment>
<dbReference type="NCBIfam" id="TIGR01552">
    <property type="entry name" value="phd_fam"/>
    <property type="match status" value="1"/>
</dbReference>
<dbReference type="Proteomes" id="UP000198891">
    <property type="component" value="Unassembled WGS sequence"/>
</dbReference>